<dbReference type="Proteomes" id="UP000541347">
    <property type="component" value="Unassembled WGS sequence"/>
</dbReference>
<proteinExistence type="predicted"/>
<dbReference type="EMBL" id="JAABLP010000001">
    <property type="protein sequence ID" value="NBN62700.1"/>
    <property type="molecule type" value="Genomic_DNA"/>
</dbReference>
<sequence>MLGAVDLELADPPAQEARAAPDRRHILFLQGPLCPLYARMGALMRQAGHRVSRINFCPGDWLHWRSPDALSYRGQPEAFRHFIEDYLRQNAVTDLVLHGDQRIYHKAAIAAAGPLGLQIAVTELGYLRPGYLTLERDGLSTLSRFPDDPDAIRALAAEAPEADLEPLYPGSFALEAIPDMIYNLFNVFAGFAYPHYQRHTLYNPLVEYPAHGMRLLGKSRRDAAVASEQAVLFASGAAFFVLPLQLEGDFQLRAHSPYASFAEVIETVIASFAAHAPQASRLVLKSHPLDAGFERWPERTAAIADRHGVRDRVLFFDGGTLGPLFQRAAGVVTLNSTAGLEAMQAGCPVKTLVPAHFDIRGLTHAGPLDGFWTAPQRPDPELLEDYIRAIAAHIQVRGSIHNHAGLEAAARNMTARILDRALNRGAAHVTPPPRLARARALGVPL</sequence>
<evidence type="ECO:0000313" key="1">
    <source>
        <dbReference type="EMBL" id="NBN62700.1"/>
    </source>
</evidence>
<dbReference type="InterPro" id="IPR007833">
    <property type="entry name" value="Capsule_polysaccharide_synth"/>
</dbReference>
<evidence type="ECO:0000313" key="2">
    <source>
        <dbReference type="Proteomes" id="UP000541347"/>
    </source>
</evidence>
<comment type="caution">
    <text evidence="1">The sequence shown here is derived from an EMBL/GenBank/DDBJ whole genome shotgun (WGS) entry which is preliminary data.</text>
</comment>
<reference evidence="1 2" key="1">
    <citation type="submission" date="2020-01" db="EMBL/GenBank/DDBJ databases">
        <authorList>
            <person name="Peng S.Y."/>
            <person name="Li J."/>
            <person name="Wang M."/>
            <person name="Wang L."/>
            <person name="Wang C.Q."/>
            <person name="Wang J.R."/>
        </authorList>
    </citation>
    <scope>NUCLEOTIDE SEQUENCE [LARGE SCALE GENOMIC DNA]</scope>
    <source>
        <strain evidence="1 2">XCT-34</strain>
    </source>
</reference>
<dbReference type="Pfam" id="PF05159">
    <property type="entry name" value="Capsule_synth"/>
    <property type="match status" value="1"/>
</dbReference>
<keyword evidence="2" id="KW-1185">Reference proteome</keyword>
<dbReference type="RefSeq" id="WP_161673872.1">
    <property type="nucleotide sequence ID" value="NZ_JAABLP010000001.1"/>
</dbReference>
<protein>
    <submittedName>
        <fullName evidence="1">Capsular biosynthesis protein</fullName>
    </submittedName>
</protein>
<accession>A0ABW9ZIZ4</accession>
<name>A0ABW9ZIZ4_9HYPH</name>
<organism evidence="1 2">
    <name type="scientific">Pannonibacter tanglangensis</name>
    <dbReference type="NCBI Taxonomy" id="2750084"/>
    <lineage>
        <taxon>Bacteria</taxon>
        <taxon>Pseudomonadati</taxon>
        <taxon>Pseudomonadota</taxon>
        <taxon>Alphaproteobacteria</taxon>
        <taxon>Hyphomicrobiales</taxon>
        <taxon>Stappiaceae</taxon>
        <taxon>Pannonibacter</taxon>
    </lineage>
</organism>
<gene>
    <name evidence="1" type="ORF">GWI71_03315</name>
</gene>
<dbReference type="CDD" id="cd16441">
    <property type="entry name" value="beta_Kdo_transferase_KpsS"/>
    <property type="match status" value="1"/>
</dbReference>